<feature type="region of interest" description="Disordered" evidence="7">
    <location>
        <begin position="558"/>
        <end position="579"/>
    </location>
</feature>
<dbReference type="InterPro" id="IPR043358">
    <property type="entry name" value="GNL1-like"/>
</dbReference>
<feature type="region of interest" description="Disordered" evidence="7">
    <location>
        <begin position="1"/>
        <end position="28"/>
    </location>
</feature>
<evidence type="ECO:0000256" key="5">
    <source>
        <dbReference type="ARBA" id="ARBA00040145"/>
    </source>
</evidence>
<keyword evidence="4" id="KW-0342">GTP-binding</keyword>
<keyword evidence="3" id="KW-0378">Hydrolase</keyword>
<dbReference type="GO" id="GO:0000054">
    <property type="term" value="P:ribosomal subunit export from nucleus"/>
    <property type="evidence" value="ECO:0007669"/>
    <property type="project" value="TreeGrafter"/>
</dbReference>
<dbReference type="InterPro" id="IPR010978">
    <property type="entry name" value="tRNA-bd_arm"/>
</dbReference>
<dbReference type="EMBL" id="NIRI02000042">
    <property type="protein sequence ID" value="KAG5447650.1"/>
    <property type="molecule type" value="Genomic_DNA"/>
</dbReference>
<feature type="compositionally biased region" description="Low complexity" evidence="7">
    <location>
        <begin position="629"/>
        <end position="638"/>
    </location>
</feature>
<accession>A0A8T1MEU3</accession>
<dbReference type="InterPro" id="IPR006073">
    <property type="entry name" value="GTP-bd"/>
</dbReference>
<reference evidence="9 10" key="2">
    <citation type="journal article" date="2021" name="Genomics">
        <title>High-quality reference genome for Clonorchis sinensis.</title>
        <authorList>
            <person name="Young N.D."/>
            <person name="Stroehlein A.J."/>
            <person name="Kinkar L."/>
            <person name="Wang T."/>
            <person name="Sohn W.M."/>
            <person name="Chang B.C.H."/>
            <person name="Kaur P."/>
            <person name="Weisz D."/>
            <person name="Dudchenko O."/>
            <person name="Aiden E.L."/>
            <person name="Korhonen P.K."/>
            <person name="Gasser R.B."/>
        </authorList>
    </citation>
    <scope>NUCLEOTIDE SEQUENCE [LARGE SCALE GENOMIC DNA]</scope>
    <source>
        <strain evidence="9">Cs-k2</strain>
    </source>
</reference>
<evidence type="ECO:0000256" key="4">
    <source>
        <dbReference type="ARBA" id="ARBA00023134"/>
    </source>
</evidence>
<gene>
    <name evidence="9" type="ORF">CSKR_107818</name>
</gene>
<dbReference type="SUPFAM" id="SSF52540">
    <property type="entry name" value="P-loop containing nucleoside triphosphate hydrolases"/>
    <property type="match status" value="1"/>
</dbReference>
<dbReference type="GO" id="GO:0005525">
    <property type="term" value="F:GTP binding"/>
    <property type="evidence" value="ECO:0007669"/>
    <property type="project" value="UniProtKB-KW"/>
</dbReference>
<sequence length="1171" mass="130013">MVKGGGIGRSLTKSSRSQKGFSDRHTTCTNEDFSRLPVRSITEENSLSEFFNIAELANSDFTAQKKSFRLLSQNDMSGVSSVVSRLKFKELHSSYQNLLKIPRRPKWTRDMPADELVRLEKEELLAWRRSLVKLEETDGIVLTPFEKNIEFWRQLWRVVERSDILVQIVDARQPLLYYCSDLESYAREVDPNKICLVLVNKADFLTPEQRSCWSKYFQSNGIRAIFWSATLAAAAAAHPVTGPDSLAKRQFDGDSSADSVLQELQVDDASSDTSESTAKNDSSTEGESDGDPPTSFGPEDASKGNETVHSYDSQARRKNKVSTSERGLDSGTQSTQLFGTEELLNLLQNDIHPPNAPRLSPSQLTVGFVGYPNVGKSSTLNALMGCKKTAVSATPGRTKHFQTLCVRPGLVLCDCPGLVMPSFVYSKADLVVAGILSIDEMRDCLSPIGLICEQIPRSVLEFKYGINLQKPKLDVQVDSSQPEPPPTPHELLAAHAFSHSFMTAKGNPHYDRSARLILKDYVQGRLLYCHPPPNVDPEQFQLLGRSADGLHPSLAHSHITKSGRPVGSRKPGGVGSQLDPGVITDFDRLAFKTNVPTNSHVRSRKRIIVRPPDTLTGSTVTEDDEDKLSSFSSSSWSTVNSSVGSSSLLSGAESTAASTVMGSESMKKPWRIVSQSKRRGMFAVIRKSRLPHLRSYGVFSLLSTHPLENTQQQPSIDASAEHYAALKPEGSALLGESPHFSPVSHPDPLFNWDDIRHSVQARGLLEHFNLDHLVKLHTEMDGLNCQIRDLEGQRRQNHLRESTLDPSLFRAEARRLRLEQNQLKGTLRNVTRQFMKPALRLPNILHPDCPTGSEPKLVRTFKPRTVGRTMSWSEVKNDLHVTPLGTYLTGHLAHVDTSHLNSIRDRWLDPGSHPAVPSYPIHLSDFARGPAVEGCGSSVIDQAIRLLPSPGDLLKQTNQDSSGSVTSDWLLNPYTTCYLVGSASLPAFAAYFLRQQVRPETPLPLRIVSLGSVYERTMSGNEGPVVPNAQAFTQRRQLSILEISSNWQACTEGFDRILDDLCQFWSRYQPSWPLRLIYIPAFQLAEYEMLRAVVEVVPDITDVSHSSPIQLASVSVLGDWVSRRVTTKVPHRTNQEGESDAYLPQIYVRVVDSRSLLSAFERTGQLTVSSV</sequence>
<dbReference type="CDD" id="cd01857">
    <property type="entry name" value="HSR1_MMR1"/>
    <property type="match status" value="1"/>
</dbReference>
<dbReference type="OrthoDB" id="61815at2759"/>
<dbReference type="GO" id="GO:0005829">
    <property type="term" value="C:cytosol"/>
    <property type="evidence" value="ECO:0007669"/>
    <property type="project" value="TreeGrafter"/>
</dbReference>
<dbReference type="InterPro" id="IPR045864">
    <property type="entry name" value="aa-tRNA-synth_II/BPL/LPL"/>
</dbReference>
<keyword evidence="1" id="KW-0963">Cytoplasm</keyword>
<reference evidence="9 10" key="1">
    <citation type="journal article" date="2018" name="Biotechnol. Adv.">
        <title>Improved genomic resources and new bioinformatic workflow for the carcinogenic parasite Clonorchis sinensis: Biotechnological implications.</title>
        <authorList>
            <person name="Wang D."/>
            <person name="Korhonen P.K."/>
            <person name="Gasser R.B."/>
            <person name="Young N.D."/>
        </authorList>
    </citation>
    <scope>NUCLEOTIDE SEQUENCE [LARGE SCALE GENOMIC DNA]</scope>
    <source>
        <strain evidence="9">Cs-k2</strain>
    </source>
</reference>
<evidence type="ECO:0000256" key="3">
    <source>
        <dbReference type="ARBA" id="ARBA00022801"/>
    </source>
</evidence>
<feature type="compositionally biased region" description="Polar residues" evidence="7">
    <location>
        <begin position="11"/>
        <end position="20"/>
    </location>
</feature>
<feature type="coiled-coil region" evidence="6">
    <location>
        <begin position="773"/>
        <end position="833"/>
    </location>
</feature>
<dbReference type="InterPro" id="IPR027417">
    <property type="entry name" value="P-loop_NTPase"/>
</dbReference>
<dbReference type="PANTHER" id="PTHR45709">
    <property type="entry name" value="LARGE SUBUNIT GTPASE 1 HOMOLOG-RELATED"/>
    <property type="match status" value="1"/>
</dbReference>
<comment type="caution">
    <text evidence="9">The sequence shown here is derived from an EMBL/GenBank/DDBJ whole genome shotgun (WGS) entry which is preliminary data.</text>
</comment>
<proteinExistence type="predicted"/>
<evidence type="ECO:0000256" key="6">
    <source>
        <dbReference type="SAM" id="Coils"/>
    </source>
</evidence>
<dbReference type="GO" id="GO:0003924">
    <property type="term" value="F:GTPase activity"/>
    <property type="evidence" value="ECO:0007669"/>
    <property type="project" value="InterPro"/>
</dbReference>
<feature type="domain" description="G" evidence="8">
    <location>
        <begin position="365"/>
        <end position="420"/>
    </location>
</feature>
<evidence type="ECO:0000313" key="10">
    <source>
        <dbReference type="Proteomes" id="UP000286415"/>
    </source>
</evidence>
<feature type="region of interest" description="Disordered" evidence="7">
    <location>
        <begin position="613"/>
        <end position="638"/>
    </location>
</feature>
<dbReference type="Gene3D" id="3.40.50.300">
    <property type="entry name" value="P-loop containing nucleotide triphosphate hydrolases"/>
    <property type="match status" value="1"/>
</dbReference>
<feature type="compositionally biased region" description="Polar residues" evidence="7">
    <location>
        <begin position="304"/>
        <end position="313"/>
    </location>
</feature>
<dbReference type="Pfam" id="PF01926">
    <property type="entry name" value="MMR_HSR1"/>
    <property type="match status" value="1"/>
</dbReference>
<organism evidence="9 10">
    <name type="scientific">Clonorchis sinensis</name>
    <name type="common">Chinese liver fluke</name>
    <dbReference type="NCBI Taxonomy" id="79923"/>
    <lineage>
        <taxon>Eukaryota</taxon>
        <taxon>Metazoa</taxon>
        <taxon>Spiralia</taxon>
        <taxon>Lophotrochozoa</taxon>
        <taxon>Platyhelminthes</taxon>
        <taxon>Trematoda</taxon>
        <taxon>Digenea</taxon>
        <taxon>Opisthorchiida</taxon>
        <taxon>Opisthorchiata</taxon>
        <taxon>Opisthorchiidae</taxon>
        <taxon>Clonorchis</taxon>
    </lineage>
</organism>
<keyword evidence="2" id="KW-0547">Nucleotide-binding</keyword>
<dbReference type="PANTHER" id="PTHR45709:SF2">
    <property type="entry name" value="LARGE SUBUNIT GTPASE 1 HOMOLOG"/>
    <property type="match status" value="1"/>
</dbReference>
<keyword evidence="6" id="KW-0175">Coiled coil</keyword>
<evidence type="ECO:0000256" key="2">
    <source>
        <dbReference type="ARBA" id="ARBA00022741"/>
    </source>
</evidence>
<keyword evidence="10" id="KW-1185">Reference proteome</keyword>
<dbReference type="SUPFAM" id="SSF46589">
    <property type="entry name" value="tRNA-binding arm"/>
    <property type="match status" value="1"/>
</dbReference>
<evidence type="ECO:0000256" key="1">
    <source>
        <dbReference type="ARBA" id="ARBA00022490"/>
    </source>
</evidence>
<feature type="compositionally biased region" description="Polar residues" evidence="7">
    <location>
        <begin position="321"/>
        <end position="335"/>
    </location>
</feature>
<feature type="region of interest" description="Disordered" evidence="7">
    <location>
        <begin position="265"/>
        <end position="335"/>
    </location>
</feature>
<dbReference type="Gene3D" id="3.30.930.10">
    <property type="entry name" value="Bira Bifunctional Protein, Domain 2"/>
    <property type="match status" value="1"/>
</dbReference>
<evidence type="ECO:0000256" key="7">
    <source>
        <dbReference type="SAM" id="MobiDB-lite"/>
    </source>
</evidence>
<dbReference type="AlphaFoldDB" id="A0A8T1MEU3"/>
<name>A0A8T1MEU3_CLOSI</name>
<dbReference type="Proteomes" id="UP000286415">
    <property type="component" value="Unassembled WGS sequence"/>
</dbReference>
<evidence type="ECO:0000259" key="8">
    <source>
        <dbReference type="Pfam" id="PF01926"/>
    </source>
</evidence>
<protein>
    <recommendedName>
        <fullName evidence="5">Large subunit GTPase 1 homolog</fullName>
    </recommendedName>
</protein>
<evidence type="ECO:0000313" key="9">
    <source>
        <dbReference type="EMBL" id="KAG5447650.1"/>
    </source>
</evidence>